<evidence type="ECO:0000259" key="5">
    <source>
        <dbReference type="SMART" id="SM00856"/>
    </source>
</evidence>
<reference evidence="6 7" key="2">
    <citation type="journal article" date="2017" name="Genome Biol.">
        <title>New reference genome sequences of hot pepper reveal the massive evolution of plant disease-resistance genes by retroduplication.</title>
        <authorList>
            <person name="Kim S."/>
            <person name="Park J."/>
            <person name="Yeom S.I."/>
            <person name="Kim Y.M."/>
            <person name="Seo E."/>
            <person name="Kim K.T."/>
            <person name="Kim M.S."/>
            <person name="Lee J.M."/>
            <person name="Cheong K."/>
            <person name="Shin H.S."/>
            <person name="Kim S.B."/>
            <person name="Han K."/>
            <person name="Lee J."/>
            <person name="Park M."/>
            <person name="Lee H.A."/>
            <person name="Lee H.Y."/>
            <person name="Lee Y."/>
            <person name="Oh S."/>
            <person name="Lee J.H."/>
            <person name="Choi E."/>
            <person name="Choi E."/>
            <person name="Lee S.E."/>
            <person name="Jeon J."/>
            <person name="Kim H."/>
            <person name="Choi G."/>
            <person name="Song H."/>
            <person name="Lee J."/>
            <person name="Lee S.C."/>
            <person name="Kwon J.K."/>
            <person name="Lee H.Y."/>
            <person name="Koo N."/>
            <person name="Hong Y."/>
            <person name="Kim R.W."/>
            <person name="Kang W.H."/>
            <person name="Huh J.H."/>
            <person name="Kang B.C."/>
            <person name="Yang T.J."/>
            <person name="Lee Y.H."/>
            <person name="Bennetzen J.L."/>
            <person name="Choi D."/>
        </authorList>
    </citation>
    <scope>NUCLEOTIDE SEQUENCE [LARGE SCALE GENOMIC DNA]</scope>
    <source>
        <strain evidence="7">cv. CM334</strain>
    </source>
</reference>
<dbReference type="NCBIfam" id="TIGR01614">
    <property type="entry name" value="PME_inhib"/>
    <property type="match status" value="1"/>
</dbReference>
<dbReference type="Pfam" id="PF04043">
    <property type="entry name" value="PMEI"/>
    <property type="match status" value="1"/>
</dbReference>
<keyword evidence="2" id="KW-1015">Disulfide bond</keyword>
<evidence type="ECO:0000313" key="6">
    <source>
        <dbReference type="EMBL" id="PHT78084.1"/>
    </source>
</evidence>
<dbReference type="InterPro" id="IPR035513">
    <property type="entry name" value="Invertase/methylesterase_inhib"/>
</dbReference>
<dbReference type="SMART" id="SM00856">
    <property type="entry name" value="PMEI"/>
    <property type="match status" value="1"/>
</dbReference>
<feature type="signal peptide" evidence="4">
    <location>
        <begin position="1"/>
        <end position="28"/>
    </location>
</feature>
<dbReference type="Gramene" id="PHT78084">
    <property type="protein sequence ID" value="PHT78084"/>
    <property type="gene ID" value="T459_16136"/>
</dbReference>
<dbReference type="EMBL" id="AYRZ02000006">
    <property type="protein sequence ID" value="PHT78084.1"/>
    <property type="molecule type" value="Genomic_DNA"/>
</dbReference>
<feature type="non-terminal residue" evidence="6">
    <location>
        <position position="1"/>
    </location>
</feature>
<sequence>TTSFSFSSFGSKLVLCLIIASLMTPSTSNPLAKVCIRSENPKFCLQVLDQYTYSSPYELTQEAINLALTSAYETTDKIHTFLDQTKNHDLEVIYNKCLHYYQTAIDVLNGANDQFLKDRLYSAVKFAGKRAQEDAFLCEHAFQSIAGYVYDSTLTKDNENLGIFGSIVMSAVDLLYNSTSVKNSM</sequence>
<dbReference type="PANTHER" id="PTHR36710:SF10">
    <property type="entry name" value="PECTINESTERASE INHIBITOR DOMAIN-CONTAINING PROTEIN"/>
    <property type="match status" value="1"/>
</dbReference>
<dbReference type="PANTHER" id="PTHR36710">
    <property type="entry name" value="PECTINESTERASE INHIBITOR-LIKE"/>
    <property type="match status" value="1"/>
</dbReference>
<evidence type="ECO:0000256" key="2">
    <source>
        <dbReference type="ARBA" id="ARBA00023157"/>
    </source>
</evidence>
<evidence type="ECO:0000256" key="4">
    <source>
        <dbReference type="SAM" id="SignalP"/>
    </source>
</evidence>
<dbReference type="InterPro" id="IPR006501">
    <property type="entry name" value="Pectinesterase_inhib_dom"/>
</dbReference>
<comment type="similarity">
    <text evidence="3">Belongs to the PMEI family.</text>
</comment>
<keyword evidence="1 4" id="KW-0732">Signal</keyword>
<protein>
    <recommendedName>
        <fullName evidence="5">Pectinesterase inhibitor domain-containing protein</fullName>
    </recommendedName>
</protein>
<evidence type="ECO:0000256" key="1">
    <source>
        <dbReference type="ARBA" id="ARBA00022729"/>
    </source>
</evidence>
<evidence type="ECO:0000313" key="7">
    <source>
        <dbReference type="Proteomes" id="UP000222542"/>
    </source>
</evidence>
<accession>A0A2G2Z7Z9</accession>
<dbReference type="InterPro" id="IPR052421">
    <property type="entry name" value="PCW_Enzyme_Inhibitor"/>
</dbReference>
<organism evidence="6 7">
    <name type="scientific">Capsicum annuum</name>
    <name type="common">Capsicum pepper</name>
    <dbReference type="NCBI Taxonomy" id="4072"/>
    <lineage>
        <taxon>Eukaryota</taxon>
        <taxon>Viridiplantae</taxon>
        <taxon>Streptophyta</taxon>
        <taxon>Embryophyta</taxon>
        <taxon>Tracheophyta</taxon>
        <taxon>Spermatophyta</taxon>
        <taxon>Magnoliopsida</taxon>
        <taxon>eudicotyledons</taxon>
        <taxon>Gunneridae</taxon>
        <taxon>Pentapetalae</taxon>
        <taxon>asterids</taxon>
        <taxon>lamiids</taxon>
        <taxon>Solanales</taxon>
        <taxon>Solanaceae</taxon>
        <taxon>Solanoideae</taxon>
        <taxon>Capsiceae</taxon>
        <taxon>Capsicum</taxon>
    </lineage>
</organism>
<feature type="domain" description="Pectinesterase inhibitor" evidence="5">
    <location>
        <begin position="26"/>
        <end position="171"/>
    </location>
</feature>
<comment type="caution">
    <text evidence="6">The sequence shown here is derived from an EMBL/GenBank/DDBJ whole genome shotgun (WGS) entry which is preliminary data.</text>
</comment>
<gene>
    <name evidence="6" type="ORF">T459_16136</name>
</gene>
<dbReference type="CDD" id="cd15797">
    <property type="entry name" value="PMEI"/>
    <property type="match status" value="1"/>
</dbReference>
<dbReference type="InterPro" id="IPR034086">
    <property type="entry name" value="PMEI_plant"/>
</dbReference>
<dbReference type="GO" id="GO:0046910">
    <property type="term" value="F:pectinesterase inhibitor activity"/>
    <property type="evidence" value="ECO:0007669"/>
    <property type="project" value="InterPro"/>
</dbReference>
<name>A0A2G2Z7Z9_CAPAN</name>
<evidence type="ECO:0000256" key="3">
    <source>
        <dbReference type="ARBA" id="ARBA00038471"/>
    </source>
</evidence>
<proteinExistence type="inferred from homology"/>
<reference evidence="6 7" key="1">
    <citation type="journal article" date="2014" name="Nat. Genet.">
        <title>Genome sequence of the hot pepper provides insights into the evolution of pungency in Capsicum species.</title>
        <authorList>
            <person name="Kim S."/>
            <person name="Park M."/>
            <person name="Yeom S.I."/>
            <person name="Kim Y.M."/>
            <person name="Lee J.M."/>
            <person name="Lee H.A."/>
            <person name="Seo E."/>
            <person name="Choi J."/>
            <person name="Cheong K."/>
            <person name="Kim K.T."/>
            <person name="Jung K."/>
            <person name="Lee G.W."/>
            <person name="Oh S.K."/>
            <person name="Bae C."/>
            <person name="Kim S.B."/>
            <person name="Lee H.Y."/>
            <person name="Kim S.Y."/>
            <person name="Kim M.S."/>
            <person name="Kang B.C."/>
            <person name="Jo Y.D."/>
            <person name="Yang H.B."/>
            <person name="Jeong H.J."/>
            <person name="Kang W.H."/>
            <person name="Kwon J.K."/>
            <person name="Shin C."/>
            <person name="Lim J.Y."/>
            <person name="Park J.H."/>
            <person name="Huh J.H."/>
            <person name="Kim J.S."/>
            <person name="Kim B.D."/>
            <person name="Cohen O."/>
            <person name="Paran I."/>
            <person name="Suh M.C."/>
            <person name="Lee S.B."/>
            <person name="Kim Y.K."/>
            <person name="Shin Y."/>
            <person name="Noh S.J."/>
            <person name="Park J."/>
            <person name="Seo Y.S."/>
            <person name="Kwon S.Y."/>
            <person name="Kim H.A."/>
            <person name="Park J.M."/>
            <person name="Kim H.J."/>
            <person name="Choi S.B."/>
            <person name="Bosland P.W."/>
            <person name="Reeves G."/>
            <person name="Jo S.H."/>
            <person name="Lee B.W."/>
            <person name="Cho H.T."/>
            <person name="Choi H.S."/>
            <person name="Lee M.S."/>
            <person name="Yu Y."/>
            <person name="Do Choi Y."/>
            <person name="Park B.S."/>
            <person name="van Deynze A."/>
            <person name="Ashrafi H."/>
            <person name="Hill T."/>
            <person name="Kim W.T."/>
            <person name="Pai H.S."/>
            <person name="Ahn H.K."/>
            <person name="Yeam I."/>
            <person name="Giovannoni J.J."/>
            <person name="Rose J.K."/>
            <person name="Sorensen I."/>
            <person name="Lee S.J."/>
            <person name="Kim R.W."/>
            <person name="Choi I.Y."/>
            <person name="Choi B.S."/>
            <person name="Lim J.S."/>
            <person name="Lee Y.H."/>
            <person name="Choi D."/>
        </authorList>
    </citation>
    <scope>NUCLEOTIDE SEQUENCE [LARGE SCALE GENOMIC DNA]</scope>
    <source>
        <strain evidence="7">cv. CM334</strain>
    </source>
</reference>
<dbReference type="Proteomes" id="UP000222542">
    <property type="component" value="Unassembled WGS sequence"/>
</dbReference>
<dbReference type="AlphaFoldDB" id="A0A2G2Z7Z9"/>
<dbReference type="Gene3D" id="1.20.140.40">
    <property type="entry name" value="Invertase/pectin methylesterase inhibitor family protein"/>
    <property type="match status" value="1"/>
</dbReference>
<keyword evidence="7" id="KW-1185">Reference proteome</keyword>
<dbReference type="SUPFAM" id="SSF101148">
    <property type="entry name" value="Plant invertase/pectin methylesterase inhibitor"/>
    <property type="match status" value="1"/>
</dbReference>
<feature type="chain" id="PRO_5013599136" description="Pectinesterase inhibitor domain-containing protein" evidence="4">
    <location>
        <begin position="29"/>
        <end position="185"/>
    </location>
</feature>